<name>A0A378TNJ3_9MYCO</name>
<dbReference type="EMBL" id="UGQT01000001">
    <property type="protein sequence ID" value="STZ62279.1"/>
    <property type="molecule type" value="Genomic_DNA"/>
</dbReference>
<evidence type="ECO:0000313" key="1">
    <source>
        <dbReference type="EMBL" id="STZ62279.1"/>
    </source>
</evidence>
<dbReference type="RefSeq" id="WP_115281010.1">
    <property type="nucleotide sequence ID" value="NZ_AP022600.1"/>
</dbReference>
<keyword evidence="2" id="KW-1185">Reference proteome</keyword>
<proteinExistence type="predicted"/>
<reference evidence="1 2" key="1">
    <citation type="submission" date="2018-06" db="EMBL/GenBank/DDBJ databases">
        <authorList>
            <consortium name="Pathogen Informatics"/>
            <person name="Doyle S."/>
        </authorList>
    </citation>
    <scope>NUCLEOTIDE SEQUENCE [LARGE SCALE GENOMIC DNA]</scope>
    <source>
        <strain evidence="1 2">NCTC10821</strain>
    </source>
</reference>
<sequence>MIRLWQRNLLGTAAAAAALAVATVTTLWPSWSDYRDMTVPEYVVPSGELGTAAGQLWRVDRTRFYSSSPNRLNPDLPPGTLVHVVVIESEGPGLPGCSAVITDGHRRWSAEPVAGYGPLPPGGTNAVCGRPGLAQFSFLLPAGVSPTAVDLTDWMGRILVRLML</sequence>
<dbReference type="Proteomes" id="UP000254978">
    <property type="component" value="Unassembled WGS sequence"/>
</dbReference>
<dbReference type="AlphaFoldDB" id="A0A378TNJ3"/>
<dbReference type="OrthoDB" id="4762808at2"/>
<evidence type="ECO:0000313" key="2">
    <source>
        <dbReference type="Proteomes" id="UP000254978"/>
    </source>
</evidence>
<accession>A0A378TNJ3</accession>
<gene>
    <name evidence="1" type="ORF">NCTC10821_05844</name>
</gene>
<protein>
    <submittedName>
        <fullName evidence="1">Uncharacterized protein</fullName>
    </submittedName>
</protein>
<organism evidence="1 2">
    <name type="scientific">Mycolicibacterium tokaiense</name>
    <dbReference type="NCBI Taxonomy" id="39695"/>
    <lineage>
        <taxon>Bacteria</taxon>
        <taxon>Bacillati</taxon>
        <taxon>Actinomycetota</taxon>
        <taxon>Actinomycetes</taxon>
        <taxon>Mycobacteriales</taxon>
        <taxon>Mycobacteriaceae</taxon>
        <taxon>Mycolicibacterium</taxon>
    </lineage>
</organism>